<dbReference type="KEGG" id="cgr:2889545"/>
<dbReference type="FunCoup" id="Q6FP50">
    <property type="interactions" value="38"/>
</dbReference>
<sequence>MQANKLMDLEARLLRLSRELDSYHGHLVHRNEAVPRTAERIVKRRKYRSCGPLKSNRFLSSKNMKFRKLYENLVETEKEKTHLQYTLAEILEKYQHLLDGTKYLDIEWSKLTNPLTLVANGWSMHRIVDRKAPDAGETHNSLICTCSNCHQLISFNCDKTSMDLSDKLALRGWLTDSHLKDCSWRHYQFPLERDYYLNKHNLLAEFLCLQKLNLRATIEVDIFYRNSIDQIRYCFNIKDENNLKLFLRGFWSSNPSHTIKDFVTCQYCCCRSALTSLSKNDHVGHYPWCRYQDQDQLYHLIEDAIHDSSYIVKELPIVARLNKLEKTLEKL</sequence>
<dbReference type="Proteomes" id="UP000002428">
    <property type="component" value="Chromosome J"/>
</dbReference>
<evidence type="ECO:0000313" key="1">
    <source>
        <dbReference type="CGD" id="CAL0133144"/>
    </source>
</evidence>
<dbReference type="CGD" id="CAL0133144">
    <property type="gene designation" value="CAGL0J06622g"/>
</dbReference>
<dbReference type="OMA" id="CHAIMTI"/>
<dbReference type="VEuPathDB" id="FungiDB:CAGL0J06622g"/>
<dbReference type="HOGENOM" id="CLU_831968_0_0_1"/>
<evidence type="ECO:0000313" key="3">
    <source>
        <dbReference type="Proteomes" id="UP000002428"/>
    </source>
</evidence>
<organism evidence="2 3">
    <name type="scientific">Candida glabrata (strain ATCC 2001 / BCRC 20586 / JCM 3761 / NBRC 0622 / NRRL Y-65 / CBS 138)</name>
    <name type="common">Yeast</name>
    <name type="synonym">Nakaseomyces glabratus</name>
    <dbReference type="NCBI Taxonomy" id="284593"/>
    <lineage>
        <taxon>Eukaryota</taxon>
        <taxon>Fungi</taxon>
        <taxon>Dikarya</taxon>
        <taxon>Ascomycota</taxon>
        <taxon>Saccharomycotina</taxon>
        <taxon>Saccharomycetes</taxon>
        <taxon>Saccharomycetales</taxon>
        <taxon>Saccharomycetaceae</taxon>
        <taxon>Nakaseomyces</taxon>
    </lineage>
</organism>
<protein>
    <recommendedName>
        <fullName evidence="4">C3HC-type domain-containing protein</fullName>
    </recommendedName>
</protein>
<accession>Q6FP50</accession>
<dbReference type="EMBL" id="CR380956">
    <property type="protein sequence ID" value="CAG60945.1"/>
    <property type="molecule type" value="Genomic_DNA"/>
</dbReference>
<dbReference type="AlphaFoldDB" id="Q6FP50"/>
<evidence type="ECO:0008006" key="4">
    <source>
        <dbReference type="Google" id="ProtNLM"/>
    </source>
</evidence>
<evidence type="ECO:0000313" key="2">
    <source>
        <dbReference type="EMBL" id="CAG60945.1"/>
    </source>
</evidence>
<name>Q6FP50_CANGA</name>
<keyword evidence="3" id="KW-1185">Reference proteome</keyword>
<gene>
    <name evidence="1 2" type="ordered locus">CAGL0J06622g</name>
</gene>
<proteinExistence type="predicted"/>
<reference evidence="2 3" key="1">
    <citation type="journal article" date="2004" name="Nature">
        <title>Genome evolution in yeasts.</title>
        <authorList>
            <consortium name="Genolevures"/>
            <person name="Dujon B."/>
            <person name="Sherman D."/>
            <person name="Fischer G."/>
            <person name="Durrens P."/>
            <person name="Casaregola S."/>
            <person name="Lafontaine I."/>
            <person name="de Montigny J."/>
            <person name="Marck C."/>
            <person name="Neuveglise C."/>
            <person name="Talla E."/>
            <person name="Goffard N."/>
            <person name="Frangeul L."/>
            <person name="Aigle M."/>
            <person name="Anthouard V."/>
            <person name="Babour A."/>
            <person name="Barbe V."/>
            <person name="Barnay S."/>
            <person name="Blanchin S."/>
            <person name="Beckerich J.M."/>
            <person name="Beyne E."/>
            <person name="Bleykasten C."/>
            <person name="Boisrame A."/>
            <person name="Boyer J."/>
            <person name="Cattolico L."/>
            <person name="Confanioleri F."/>
            <person name="de Daruvar A."/>
            <person name="Despons L."/>
            <person name="Fabre E."/>
            <person name="Fairhead C."/>
            <person name="Ferry-Dumazet H."/>
            <person name="Groppi A."/>
            <person name="Hantraye F."/>
            <person name="Hennequin C."/>
            <person name="Jauniaux N."/>
            <person name="Joyet P."/>
            <person name="Kachouri R."/>
            <person name="Kerrest A."/>
            <person name="Koszul R."/>
            <person name="Lemaire M."/>
            <person name="Lesur I."/>
            <person name="Ma L."/>
            <person name="Muller H."/>
            <person name="Nicaud J.M."/>
            <person name="Nikolski M."/>
            <person name="Oztas S."/>
            <person name="Ozier-Kalogeropoulos O."/>
            <person name="Pellenz S."/>
            <person name="Potier S."/>
            <person name="Richard G.F."/>
            <person name="Straub M.L."/>
            <person name="Suleau A."/>
            <person name="Swennene D."/>
            <person name="Tekaia F."/>
            <person name="Wesolowski-Louvel M."/>
            <person name="Westhof E."/>
            <person name="Wirth B."/>
            <person name="Zeniou-Meyer M."/>
            <person name="Zivanovic I."/>
            <person name="Bolotin-Fukuhara M."/>
            <person name="Thierry A."/>
            <person name="Bouchier C."/>
            <person name="Caudron B."/>
            <person name="Scarpelli C."/>
            <person name="Gaillardin C."/>
            <person name="Weissenbach J."/>
            <person name="Wincker P."/>
            <person name="Souciet J.L."/>
        </authorList>
    </citation>
    <scope>NUCLEOTIDE SEQUENCE [LARGE SCALE GENOMIC DNA]</scope>
    <source>
        <strain evidence="3">ATCC 2001 / BCRC 20586 / JCM 3761 / NBRC 0622 / NRRL Y-65 / CBS 138</strain>
    </source>
</reference>
<dbReference type="InParanoid" id="Q6FP50"/>